<reference evidence="6 7" key="1">
    <citation type="submission" date="2014-09" db="EMBL/GenBank/DDBJ databases">
        <authorList>
            <person name="Hornung B.V."/>
        </authorList>
    </citation>
    <scope>NUCLEOTIDE SEQUENCE [LARGE SCALE GENOMIC DNA]</scope>
    <source>
        <strain evidence="6 7">FRIFI</strain>
    </source>
</reference>
<evidence type="ECO:0000259" key="5">
    <source>
        <dbReference type="Pfam" id="PF01420"/>
    </source>
</evidence>
<dbReference type="InterPro" id="IPR000055">
    <property type="entry name" value="Restrct_endonuc_typeI_TRD"/>
</dbReference>
<evidence type="ECO:0000256" key="2">
    <source>
        <dbReference type="ARBA" id="ARBA00022747"/>
    </source>
</evidence>
<evidence type="ECO:0000256" key="4">
    <source>
        <dbReference type="ARBA" id="ARBA00038652"/>
    </source>
</evidence>
<keyword evidence="3" id="KW-0238">DNA-binding</keyword>
<evidence type="ECO:0000313" key="7">
    <source>
        <dbReference type="Proteomes" id="UP000245695"/>
    </source>
</evidence>
<protein>
    <submittedName>
        <fullName evidence="6">Type-1 restriction enzyme EcoDI specificity protein</fullName>
    </submittedName>
</protein>
<keyword evidence="2" id="KW-0680">Restriction system</keyword>
<keyword evidence="7" id="KW-1185">Reference proteome</keyword>
<feature type="domain" description="Type I restriction modification DNA specificity" evidence="5">
    <location>
        <begin position="239"/>
        <end position="394"/>
    </location>
</feature>
<dbReference type="REBASE" id="247425">
    <property type="entry name" value="S.RspFRIFORF1178P"/>
</dbReference>
<feature type="domain" description="Type I restriction modification DNA specificity" evidence="5">
    <location>
        <begin position="23"/>
        <end position="200"/>
    </location>
</feature>
<dbReference type="PANTHER" id="PTHR43140:SF1">
    <property type="entry name" value="TYPE I RESTRICTION ENZYME ECOKI SPECIFICITY SUBUNIT"/>
    <property type="match status" value="1"/>
</dbReference>
<dbReference type="Gene3D" id="3.90.220.20">
    <property type="entry name" value="DNA methylase specificity domains"/>
    <property type="match status" value="2"/>
</dbReference>
<evidence type="ECO:0000313" key="6">
    <source>
        <dbReference type="EMBL" id="CEI72718.1"/>
    </source>
</evidence>
<dbReference type="PANTHER" id="PTHR43140">
    <property type="entry name" value="TYPE-1 RESTRICTION ENZYME ECOKI SPECIFICITY PROTEIN"/>
    <property type="match status" value="1"/>
</dbReference>
<dbReference type="GO" id="GO:0009307">
    <property type="term" value="P:DNA restriction-modification system"/>
    <property type="evidence" value="ECO:0007669"/>
    <property type="project" value="UniProtKB-KW"/>
</dbReference>
<dbReference type="InterPro" id="IPR044946">
    <property type="entry name" value="Restrct_endonuc_typeI_TRD_sf"/>
</dbReference>
<dbReference type="SUPFAM" id="SSF116734">
    <property type="entry name" value="DNA methylase specificity domain"/>
    <property type="match status" value="2"/>
</dbReference>
<dbReference type="GO" id="GO:0003677">
    <property type="term" value="F:DNA binding"/>
    <property type="evidence" value="ECO:0007669"/>
    <property type="project" value="UniProtKB-KW"/>
</dbReference>
<sequence length="424" mass="48980">MAKKKLTLEDVLVPKEEIPYEVPENWCWSNINSISERFTDGDWILSSNFDDNGNVRVLQLADIGIGRFIDKSNRFLNESTFNELGCTEIYTGDLLISRMAEPIGRSMIVPKLNHKLVTAVDVSILTPNEKIVKKEYLNYLFNSNYFRESCEKLARGTTRLRITRKNLGLIPIPLPPVSEQERIVNRIEGLFEKIDKASELIDEARRDFEKRRAAILERAFCGELTNTWREENGIGFSLEMKEFKDIATVKSNLVKPQEYMNYPHIAPDNIEKKTGRLLEYRTVEEDNVKSAKHKFYPSQILYSKIRPYLSKVVIVDFEGLCSADMYPIETELETKYLYWYMLSQKFLDYASNCGSRSVLPKINQKELGKIPVPVVTREEQKEVVKIIDKLIEAEKSVEQISDVSEYTDIIKKSILAKAFRGELS</sequence>
<dbReference type="Pfam" id="PF01420">
    <property type="entry name" value="Methylase_S"/>
    <property type="match status" value="2"/>
</dbReference>
<comment type="subunit">
    <text evidence="4">The methyltransferase is composed of M and S polypeptides.</text>
</comment>
<dbReference type="EMBL" id="LN650648">
    <property type="protein sequence ID" value="CEI72718.1"/>
    <property type="molecule type" value="Genomic_DNA"/>
</dbReference>
<evidence type="ECO:0000256" key="1">
    <source>
        <dbReference type="ARBA" id="ARBA00010923"/>
    </source>
</evidence>
<name>A0A2P2BQT1_9FIRM</name>
<proteinExistence type="inferred from homology"/>
<accession>A0A2P2BQT1</accession>
<dbReference type="RefSeq" id="WP_166505303.1">
    <property type="nucleotide sequence ID" value="NZ_LN650648.1"/>
</dbReference>
<dbReference type="KEGG" id="rhom:FRIFI_1179"/>
<evidence type="ECO:0000256" key="3">
    <source>
        <dbReference type="ARBA" id="ARBA00023125"/>
    </source>
</evidence>
<dbReference type="InterPro" id="IPR051212">
    <property type="entry name" value="Type-I_RE_S_subunit"/>
</dbReference>
<organism evidence="6 7">
    <name type="scientific">Romboutsia hominis</name>
    <dbReference type="NCBI Taxonomy" id="1507512"/>
    <lineage>
        <taxon>Bacteria</taxon>
        <taxon>Bacillati</taxon>
        <taxon>Bacillota</taxon>
        <taxon>Clostridia</taxon>
        <taxon>Peptostreptococcales</taxon>
        <taxon>Peptostreptococcaceae</taxon>
        <taxon>Romboutsia</taxon>
    </lineage>
</organism>
<gene>
    <name evidence="6" type="ORF">FRIFI_1179</name>
</gene>
<dbReference type="Proteomes" id="UP000245695">
    <property type="component" value="Chromosome 1"/>
</dbReference>
<comment type="similarity">
    <text evidence="1">Belongs to the type-I restriction system S methylase family.</text>
</comment>
<dbReference type="AlphaFoldDB" id="A0A2P2BQT1"/>